<comment type="caution">
    <text evidence="1">The sequence shown here is derived from an EMBL/GenBank/DDBJ whole genome shotgun (WGS) entry which is preliminary data.</text>
</comment>
<evidence type="ECO:0000313" key="1">
    <source>
        <dbReference type="EMBL" id="KRG84013.1"/>
    </source>
</evidence>
<proteinExistence type="predicted"/>
<dbReference type="Pfam" id="PF04464">
    <property type="entry name" value="Glyphos_transf"/>
    <property type="match status" value="1"/>
</dbReference>
<gene>
    <name evidence="1" type="ORF">ABB34_10370</name>
</gene>
<dbReference type="GO" id="GO:0047355">
    <property type="term" value="F:CDP-glycerol glycerophosphotransferase activity"/>
    <property type="evidence" value="ECO:0007669"/>
    <property type="project" value="InterPro"/>
</dbReference>
<dbReference type="InterPro" id="IPR007554">
    <property type="entry name" value="Glycerophosphate_synth"/>
</dbReference>
<organism evidence="1 2">
    <name type="scientific">Stenotrophomonas daejeonensis</name>
    <dbReference type="NCBI Taxonomy" id="659018"/>
    <lineage>
        <taxon>Bacteria</taxon>
        <taxon>Pseudomonadati</taxon>
        <taxon>Pseudomonadota</taxon>
        <taxon>Gammaproteobacteria</taxon>
        <taxon>Lysobacterales</taxon>
        <taxon>Lysobacteraceae</taxon>
        <taxon>Stenotrophomonas</taxon>
    </lineage>
</organism>
<evidence type="ECO:0008006" key="3">
    <source>
        <dbReference type="Google" id="ProtNLM"/>
    </source>
</evidence>
<dbReference type="Gene3D" id="3.40.50.12580">
    <property type="match status" value="1"/>
</dbReference>
<accession>A0A0R0DPP0</accession>
<dbReference type="RefSeq" id="WP_161808907.1">
    <property type="nucleotide sequence ID" value="NZ_LDJP01000059.1"/>
</dbReference>
<dbReference type="PIRSF" id="PIRSF028458">
    <property type="entry name" value="UCP028458_glyceroPtfrase"/>
    <property type="match status" value="1"/>
</dbReference>
<dbReference type="SUPFAM" id="SSF53756">
    <property type="entry name" value="UDP-Glycosyltransferase/glycogen phosphorylase"/>
    <property type="match status" value="1"/>
</dbReference>
<reference evidence="1 2" key="1">
    <citation type="submission" date="2015-05" db="EMBL/GenBank/DDBJ databases">
        <title>Genome sequencing and analysis of members of genus Stenotrophomonas.</title>
        <authorList>
            <person name="Patil P.P."/>
            <person name="Midha S."/>
            <person name="Patil P.B."/>
        </authorList>
    </citation>
    <scope>NUCLEOTIDE SEQUENCE [LARGE SCALE GENOMIC DNA]</scope>
    <source>
        <strain evidence="1 2">JCM 16244</strain>
    </source>
</reference>
<dbReference type="Proteomes" id="UP000050940">
    <property type="component" value="Unassembled WGS sequence"/>
</dbReference>
<evidence type="ECO:0000313" key="2">
    <source>
        <dbReference type="Proteomes" id="UP000050940"/>
    </source>
</evidence>
<sequence length="339" mass="38400">MLNRPRRYLFFVELDYSFEILRPLQQAARARGCEVAWFLNGPAPEYLSEDESLLKTVSEVRTFAPDAVFVPGNEVPLSFPGLKVQVFHGLGIEKKGHFRIRGMFDLFCTFGPSTTGPFKQLAVKHGWFKVEETGWPKMDPLFAADAEARTDGVKTVLYAPTFSPALTSAPALADEIARIARERDWHWIVKFHPKMEERFAAPIRAIAAPNFEVVEEARMLPLLRLADVMLTDTSSAAAEFMLAGKPVVTYRNRAPGPHLINIVRVEELEGALDMAMRGEDPARHARGRYAEEMHPWNDGRSSERVLDAVENMLINGRAGLGRKPLNLLRRFKYWRVLPR</sequence>
<name>A0A0R0DPP0_9GAMM</name>
<dbReference type="STRING" id="659018.ABB34_10370"/>
<dbReference type="EMBL" id="LDJP01000059">
    <property type="protein sequence ID" value="KRG84013.1"/>
    <property type="molecule type" value="Genomic_DNA"/>
</dbReference>
<dbReference type="AlphaFoldDB" id="A0A0R0DPP0"/>
<dbReference type="GO" id="GO:0016020">
    <property type="term" value="C:membrane"/>
    <property type="evidence" value="ECO:0007669"/>
    <property type="project" value="InterPro"/>
</dbReference>
<dbReference type="InterPro" id="IPR016886">
    <property type="entry name" value="UCP028458_glyceroPtfrase"/>
</dbReference>
<keyword evidence="2" id="KW-1185">Reference proteome</keyword>
<protein>
    <recommendedName>
        <fullName evidence="3">CDP-glycerol glycerophosphotransferase</fullName>
    </recommendedName>
</protein>
<dbReference type="InterPro" id="IPR043148">
    <property type="entry name" value="TagF_C"/>
</dbReference>
<dbReference type="PATRIC" id="fig|659018.3.peg.2098"/>